<name>A0A2R2MSC2_LINAN</name>
<reference evidence="3" key="1">
    <citation type="journal article" date="2015" name="Nat. Commun.">
        <title>The Lingula genome provides insights into brachiopod evolution and the origin of phosphate biomineralization.</title>
        <authorList>
            <person name="Luo Y.J."/>
            <person name="Takeuchi T."/>
            <person name="Koyanagi R."/>
            <person name="Yamada L."/>
            <person name="Kanda M."/>
            <person name="Khalturina M."/>
            <person name="Fujie M."/>
            <person name="Yamasaki S.I."/>
            <person name="Endo K."/>
            <person name="Satoh N."/>
        </authorList>
    </citation>
    <scope>NUCLEOTIDE SEQUENCE</scope>
</reference>
<gene>
    <name evidence="3" type="primary">LOC106157255</name>
</gene>
<accession>A0A2R2MSC2</accession>
<evidence type="ECO:0000313" key="2">
    <source>
        <dbReference type="Proteomes" id="UP000085678"/>
    </source>
</evidence>
<evidence type="ECO:0000256" key="1">
    <source>
        <dbReference type="SAM" id="SignalP"/>
    </source>
</evidence>
<organism evidence="2 3">
    <name type="scientific">Lingula anatina</name>
    <name type="common">Brachiopod</name>
    <name type="synonym">Lingula unguis</name>
    <dbReference type="NCBI Taxonomy" id="7574"/>
    <lineage>
        <taxon>Eukaryota</taxon>
        <taxon>Metazoa</taxon>
        <taxon>Spiralia</taxon>
        <taxon>Lophotrochozoa</taxon>
        <taxon>Brachiopoda</taxon>
        <taxon>Linguliformea</taxon>
        <taxon>Lingulata</taxon>
        <taxon>Lingulida</taxon>
        <taxon>Linguloidea</taxon>
        <taxon>Lingulidae</taxon>
        <taxon>Lingula</taxon>
    </lineage>
</organism>
<feature type="signal peptide" evidence="1">
    <location>
        <begin position="1"/>
        <end position="22"/>
    </location>
</feature>
<evidence type="ECO:0000313" key="3">
    <source>
        <dbReference type="RefSeq" id="XP_023933165.1"/>
    </source>
</evidence>
<sequence>MKMYRTLLLCLILVLVALYAVARIRRTRHSRFCITRVRPGHPRKHGGRHAKPSHLAFSRIRCQECGSRGKKCKKPSPRPVCGENSRCCKVKRYSIYCKNTIIEKSLPCPHKWSCVCNEGYRLNISDPGSKSCVPVRPPVVCGNNTRCCEIVNNSTVSNCQNTTNEEGQRLPCPEPRVCVCDEGYMFNSSDPDPQNCVPVRPPVVCGNNTRCCEVVDNSTVSSCQNTTNEEGQSLPCPEPLVCVCDEGYMFNSSDPDPQNCVPVRPPVVCGNNTRCCEVVDNSTVSNCQNTTNEEDQSLPCPDPLVCVCDEGYMFNSSDPDPQNCVPVRPPVVCGNNTRCCETVDNSTVSNCQNTTNEEGQSLPCPEPRVCVCEEGYMFNSSDPDPQNCVPEMPTCPESITQCPELTRRCPDVQQVMCDGTTYTFNDSYQYVANNLAPLRYSICYSGSNNIIISTCNAADYDTKLALFACDAMSNIESGGSQTCNIRQGNSAYFNDDFDRCSGYTSLLQIPQGDLSNGTYAIGVYGYGDIGGSFKVSISC</sequence>
<reference evidence="3" key="2">
    <citation type="submission" date="2025-08" db="UniProtKB">
        <authorList>
            <consortium name="RefSeq"/>
        </authorList>
    </citation>
    <scope>IDENTIFICATION</scope>
</reference>
<dbReference type="RefSeq" id="XP_023933165.1">
    <property type="nucleotide sequence ID" value="XM_024077397.1"/>
</dbReference>
<feature type="chain" id="PRO_5015147274" evidence="1">
    <location>
        <begin position="23"/>
        <end position="539"/>
    </location>
</feature>
<proteinExistence type="predicted"/>
<dbReference type="OrthoDB" id="409374at2759"/>
<dbReference type="GeneID" id="106157255"/>
<dbReference type="Proteomes" id="UP000085678">
    <property type="component" value="Unplaced"/>
</dbReference>
<keyword evidence="1" id="KW-0732">Signal</keyword>
<dbReference type="InParanoid" id="A0A2R2MSC2"/>
<dbReference type="KEGG" id="lak:106157255"/>
<keyword evidence="2" id="KW-1185">Reference proteome</keyword>
<dbReference type="AlphaFoldDB" id="A0A2R2MSC2"/>
<protein>
    <submittedName>
        <fullName evidence="3">Protein psiJ</fullName>
    </submittedName>
</protein>